<accession>A0A368Z217</accession>
<dbReference type="AlphaFoldDB" id="A0A368Z217"/>
<evidence type="ECO:0000313" key="1">
    <source>
        <dbReference type="EMBL" id="RCW86500.1"/>
    </source>
</evidence>
<reference evidence="1 2" key="1">
    <citation type="submission" date="2018-07" db="EMBL/GenBank/DDBJ databases">
        <title>Genomic Encyclopedia of Type Strains, Phase III (KMG-III): the genomes of soil and plant-associated and newly described type strains.</title>
        <authorList>
            <person name="Whitman W."/>
        </authorList>
    </citation>
    <scope>NUCLEOTIDE SEQUENCE [LARGE SCALE GENOMIC DNA]</scope>
    <source>
        <strain evidence="1 2">31-25a</strain>
    </source>
</reference>
<protein>
    <submittedName>
        <fullName evidence="1">Uncharacterized protein</fullName>
    </submittedName>
</protein>
<proteinExistence type="predicted"/>
<name>A0A368Z217_9HYPH</name>
<keyword evidence="2" id="KW-1185">Reference proteome</keyword>
<dbReference type="Proteomes" id="UP000253324">
    <property type="component" value="Unassembled WGS sequence"/>
</dbReference>
<comment type="caution">
    <text evidence="1">The sequence shown here is derived from an EMBL/GenBank/DDBJ whole genome shotgun (WGS) entry which is preliminary data.</text>
</comment>
<gene>
    <name evidence="1" type="ORF">C7476_102483</name>
</gene>
<dbReference type="EMBL" id="QPJM01000002">
    <property type="protein sequence ID" value="RCW86500.1"/>
    <property type="molecule type" value="Genomic_DNA"/>
</dbReference>
<evidence type="ECO:0000313" key="2">
    <source>
        <dbReference type="Proteomes" id="UP000253324"/>
    </source>
</evidence>
<sequence>MIARLIANVAALVSLPSTTCLMVSLSNHAQWLRKLFFTGHRQDEASLDSEFASASSAARFFSTRRAIQIETS</sequence>
<organism evidence="1 2">
    <name type="scientific">Phyllobacterium bourgognense</name>
    <dbReference type="NCBI Taxonomy" id="314236"/>
    <lineage>
        <taxon>Bacteria</taxon>
        <taxon>Pseudomonadati</taxon>
        <taxon>Pseudomonadota</taxon>
        <taxon>Alphaproteobacteria</taxon>
        <taxon>Hyphomicrobiales</taxon>
        <taxon>Phyllobacteriaceae</taxon>
        <taxon>Phyllobacterium</taxon>
    </lineage>
</organism>